<dbReference type="GO" id="GO:0000289">
    <property type="term" value="P:nuclear-transcribed mRNA poly(A) tail shortening"/>
    <property type="evidence" value="ECO:0007669"/>
    <property type="project" value="TreeGrafter"/>
</dbReference>
<sequence length="639" mass="71966">MYRPSNSISSIHFQPHSLVSSSTSHPPTINHRLPTANPLSPSPPPTFVFAKRNATASICIVMEIADWNAFWEKLPDMLEALASANFIAIDLKMTGAMERGLPPAPSPPSNLVSRQSTGTTACLHKLSMSRLQLLTVISLLRDADLSIPISVLVPLETKEDGQLSRVLNRTITFSSRSIEFLLQHRFDIQQTLAHGVPFLSRRELGLANERLLLLSSTSEIIDTERMEETGMRLYKCFRGIVQEWLATEPGIGDVLEIPESQGVNMQKNTILLINEMIEQDFPQCRCWQQRNRDATSITLLDRASVEQINIRQGVSWIVEALIGIEGTAGYEDMARAAYTALNGPNVSHQPWSEQERTRWQTLLRMLQKPREKPPILLGHNVVYDIAILHSMFIGELPETLESFRSITRSLFPRLLDTKLLVSQTVDPGTVDESSQEICQALNRQVYPFSAPKTKEWGFTRVGEKQVAARNAGFDSYMAAIVFLKLSCRRLRLHKRAEAEYRSGHAKRHVGHDLLAVDFWLTLIDDRLSPMDQFVEGEAIQIPSFESDFFAPVRNKLRMSTAGILDLQVPVSPPSPACAETVRGGHRCHQARWRVDDGYANHPRRTKLVDAWLVVDRTNDTIHNFVNKIEGNVHILARGQ</sequence>
<dbReference type="InParanoid" id="A0A151GKX1"/>
<dbReference type="Proteomes" id="UP000076580">
    <property type="component" value="Chromosome 02"/>
</dbReference>
<dbReference type="InterPro" id="IPR012337">
    <property type="entry name" value="RNaseH-like_sf"/>
</dbReference>
<dbReference type="GO" id="GO:0003723">
    <property type="term" value="F:RNA binding"/>
    <property type="evidence" value="ECO:0007669"/>
    <property type="project" value="TreeGrafter"/>
</dbReference>
<dbReference type="RefSeq" id="XP_040657106.1">
    <property type="nucleotide sequence ID" value="XM_040802073.1"/>
</dbReference>
<dbReference type="STRING" id="98403.A0A151GKX1"/>
<evidence type="ECO:0000313" key="4">
    <source>
        <dbReference type="Proteomes" id="UP000076580"/>
    </source>
</evidence>
<dbReference type="Pfam" id="PF04857">
    <property type="entry name" value="CAF1"/>
    <property type="match status" value="1"/>
</dbReference>
<proteinExistence type="inferred from homology"/>
<dbReference type="GO" id="GO:0005634">
    <property type="term" value="C:nucleus"/>
    <property type="evidence" value="ECO:0007669"/>
    <property type="project" value="TreeGrafter"/>
</dbReference>
<protein>
    <submittedName>
        <fullName evidence="3">Uncharacterized protein</fullName>
    </submittedName>
</protein>
<dbReference type="EMBL" id="LAYC01000002">
    <property type="protein sequence ID" value="KYK57754.1"/>
    <property type="molecule type" value="Genomic_DNA"/>
</dbReference>
<feature type="region of interest" description="Disordered" evidence="2">
    <location>
        <begin position="17"/>
        <end position="40"/>
    </location>
</feature>
<dbReference type="PANTHER" id="PTHR15092:SF22">
    <property type="entry name" value="POLY(A)-SPECIFIC RIBONUCLEASE PNLDC1"/>
    <property type="match status" value="1"/>
</dbReference>
<evidence type="ECO:0000256" key="2">
    <source>
        <dbReference type="SAM" id="MobiDB-lite"/>
    </source>
</evidence>
<dbReference type="Gene3D" id="3.30.420.10">
    <property type="entry name" value="Ribonuclease H-like superfamily/Ribonuclease H"/>
    <property type="match status" value="1"/>
</dbReference>
<organism evidence="3 4">
    <name type="scientific">Drechmeria coniospora</name>
    <name type="common">Nematophagous fungus</name>
    <name type="synonym">Meria coniospora</name>
    <dbReference type="NCBI Taxonomy" id="98403"/>
    <lineage>
        <taxon>Eukaryota</taxon>
        <taxon>Fungi</taxon>
        <taxon>Dikarya</taxon>
        <taxon>Ascomycota</taxon>
        <taxon>Pezizomycotina</taxon>
        <taxon>Sordariomycetes</taxon>
        <taxon>Hypocreomycetidae</taxon>
        <taxon>Hypocreales</taxon>
        <taxon>Ophiocordycipitaceae</taxon>
        <taxon>Drechmeria</taxon>
    </lineage>
</organism>
<reference evidence="3 4" key="1">
    <citation type="journal article" date="2016" name="Sci. Rep.">
        <title>Insights into Adaptations to a Near-Obligate Nematode Endoparasitic Lifestyle from the Finished Genome of Drechmeria coniospora.</title>
        <authorList>
            <person name="Zhang L."/>
            <person name="Zhou Z."/>
            <person name="Guo Q."/>
            <person name="Fokkens L."/>
            <person name="Miskei M."/>
            <person name="Pocsi I."/>
            <person name="Zhang W."/>
            <person name="Chen M."/>
            <person name="Wang L."/>
            <person name="Sun Y."/>
            <person name="Donzelli B.G."/>
            <person name="Gibson D.M."/>
            <person name="Nelson D.R."/>
            <person name="Luo J.G."/>
            <person name="Rep M."/>
            <person name="Liu H."/>
            <person name="Yang S."/>
            <person name="Wang J."/>
            <person name="Krasnoff S.B."/>
            <person name="Xu Y."/>
            <person name="Molnar I."/>
            <person name="Lin M."/>
        </authorList>
    </citation>
    <scope>NUCLEOTIDE SEQUENCE [LARGE SCALE GENOMIC DNA]</scope>
    <source>
        <strain evidence="3 4">ARSEF 6962</strain>
    </source>
</reference>
<dbReference type="InterPro" id="IPR006941">
    <property type="entry name" value="RNase_CAF1"/>
</dbReference>
<accession>A0A151GKX1</accession>
<dbReference type="SUPFAM" id="SSF53098">
    <property type="entry name" value="Ribonuclease H-like"/>
    <property type="match status" value="1"/>
</dbReference>
<dbReference type="PANTHER" id="PTHR15092">
    <property type="entry name" value="POLY A -SPECIFIC RIBONUCLEASE/TARGET OF EGR1, MEMBER 1"/>
    <property type="match status" value="1"/>
</dbReference>
<evidence type="ECO:0000313" key="3">
    <source>
        <dbReference type="EMBL" id="KYK57754.1"/>
    </source>
</evidence>
<dbReference type="GO" id="GO:1990432">
    <property type="term" value="P:siRNA 3'-end processing"/>
    <property type="evidence" value="ECO:0007669"/>
    <property type="project" value="TreeGrafter"/>
</dbReference>
<gene>
    <name evidence="3" type="ORF">DCS_04767</name>
</gene>
<dbReference type="GO" id="GO:1990431">
    <property type="term" value="P:priRNA 3'-end processing"/>
    <property type="evidence" value="ECO:0007669"/>
    <property type="project" value="TreeGrafter"/>
</dbReference>
<evidence type="ECO:0000256" key="1">
    <source>
        <dbReference type="ARBA" id="ARBA00008372"/>
    </source>
</evidence>
<dbReference type="AlphaFoldDB" id="A0A151GKX1"/>
<dbReference type="GeneID" id="63717410"/>
<keyword evidence="4" id="KW-1185">Reference proteome</keyword>
<comment type="caution">
    <text evidence="3">The sequence shown here is derived from an EMBL/GenBank/DDBJ whole genome shotgun (WGS) entry which is preliminary data.</text>
</comment>
<comment type="similarity">
    <text evidence="1">Belongs to the CAF1 family.</text>
</comment>
<dbReference type="InterPro" id="IPR036397">
    <property type="entry name" value="RNaseH_sf"/>
</dbReference>
<dbReference type="GO" id="GO:0000175">
    <property type="term" value="F:3'-5'-RNA exonuclease activity"/>
    <property type="evidence" value="ECO:0007669"/>
    <property type="project" value="TreeGrafter"/>
</dbReference>
<feature type="compositionally biased region" description="Polar residues" evidence="2">
    <location>
        <begin position="17"/>
        <end position="27"/>
    </location>
</feature>
<name>A0A151GKX1_DRECN</name>
<dbReference type="InterPro" id="IPR051181">
    <property type="entry name" value="CAF1_poly(A)_ribonucleases"/>
</dbReference>